<dbReference type="EMBL" id="SLWF01000002">
    <property type="protein sequence ID" value="TCN90323.1"/>
    <property type="molecule type" value="Genomic_DNA"/>
</dbReference>
<protein>
    <submittedName>
        <fullName evidence="2">MtrB/PioB family decaheme-associated outer membrane protein</fullName>
    </submittedName>
</protein>
<dbReference type="RefSeq" id="WP_133037738.1">
    <property type="nucleotide sequence ID" value="NZ_SLWF01000002.1"/>
</dbReference>
<gene>
    <name evidence="2" type="ORF">EDC91_102241</name>
</gene>
<feature type="signal peptide" evidence="1">
    <location>
        <begin position="1"/>
        <end position="21"/>
    </location>
</feature>
<keyword evidence="3" id="KW-1185">Reference proteome</keyword>
<dbReference type="NCBIfam" id="TIGR03509">
    <property type="entry name" value="OMP_MtrB_PioB"/>
    <property type="match status" value="1"/>
</dbReference>
<name>A0A4R2FML5_9GAMM</name>
<dbReference type="Gene3D" id="2.40.160.10">
    <property type="entry name" value="Porin"/>
    <property type="match status" value="1"/>
</dbReference>
<feature type="chain" id="PRO_5020651339" evidence="1">
    <location>
        <begin position="22"/>
        <end position="696"/>
    </location>
</feature>
<dbReference type="Pfam" id="PF11854">
    <property type="entry name" value="MtrB_PioB"/>
    <property type="match status" value="1"/>
</dbReference>
<dbReference type="InterPro" id="IPR020016">
    <property type="entry name" value="Decahaem-assoc_OM_MtrB/PioB"/>
</dbReference>
<keyword evidence="1" id="KW-0732">Signal</keyword>
<dbReference type="AlphaFoldDB" id="A0A4R2FML5"/>
<sequence>MKFNINLITIALLANAGAAMAADGYGIADANTGSINMKNWKCSACKIETGASGQVGVGVGYNDSDDIHSANALAAENDVVGKVDADIRYRGKDGYQAEIKATNLGMENGRAEITSGKIGKYKVSANYRQIATYSSETALTPYSGIGTDYLSLPSNWVTAGASDSMTALPSSLSPFELSLKRKRYGLGFEYQADQLWSTFVHYQREDKSGVKTTSGTIFNQSAMLPEPVDYSTDTVEAGIKLKGDHWFTALTYNGSFFRNDDQSLGFDSAYTPTFGGATAGYKSLDPDNNAHTVSLSGQYSADGSVVSGRLMMGRMTQDQDFVTSGYNYALPETNLDAEVDITGMDIRAVKRISNDLRISGSYNYYDRDNQTDVYEWTQISVNNVTGNAVYNTPYDSTVQKGKLAADYRIISGVKLTGGYDYRRDERNYSDREVTDENSVWARLAVSALEHWNMSLKGSYGKRDGSDYEASQWTSSEANPLLRKYYLANRDRKMVEARVTHSPLDNLTIDFGGRYALDDYSDTVIGLTESREVSYDASVNYQILEDLNLNLFYNHQTIKNEQAGAANFSTVATWFANTEDKVDVVGAGVYYDNLLEKKLRLGLDYTYSKSDSTTKVRQGVTGDYGDYFAKEQDVNAYAQYQATEKVALRLDYKMVKYEDNDAANDLAVDGIWNLISFGDLSHDYTAHLVMLSVNYKL</sequence>
<proteinExistence type="predicted"/>
<reference evidence="2 3" key="1">
    <citation type="submission" date="2019-03" db="EMBL/GenBank/DDBJ databases">
        <title>Freshwater and sediment microbial communities from various areas in North America, analyzing microbe dynamics in response to fracking.</title>
        <authorList>
            <person name="Lamendella R."/>
        </authorList>
    </citation>
    <scope>NUCLEOTIDE SEQUENCE [LARGE SCALE GENOMIC DNA]</scope>
    <source>
        <strain evidence="2 3">74A</strain>
    </source>
</reference>
<evidence type="ECO:0000313" key="2">
    <source>
        <dbReference type="EMBL" id="TCN90323.1"/>
    </source>
</evidence>
<comment type="caution">
    <text evidence="2">The sequence shown here is derived from an EMBL/GenBank/DDBJ whole genome shotgun (WGS) entry which is preliminary data.</text>
</comment>
<organism evidence="2 3">
    <name type="scientific">Shewanella fodinae</name>
    <dbReference type="NCBI Taxonomy" id="552357"/>
    <lineage>
        <taxon>Bacteria</taxon>
        <taxon>Pseudomonadati</taxon>
        <taxon>Pseudomonadota</taxon>
        <taxon>Gammaproteobacteria</taxon>
        <taxon>Alteromonadales</taxon>
        <taxon>Shewanellaceae</taxon>
        <taxon>Shewanella</taxon>
    </lineage>
</organism>
<accession>A0A4R2FML5</accession>
<dbReference type="Proteomes" id="UP000294832">
    <property type="component" value="Unassembled WGS sequence"/>
</dbReference>
<dbReference type="SUPFAM" id="SSF56935">
    <property type="entry name" value="Porins"/>
    <property type="match status" value="1"/>
</dbReference>
<dbReference type="OrthoDB" id="9146719at2"/>
<evidence type="ECO:0000256" key="1">
    <source>
        <dbReference type="SAM" id="SignalP"/>
    </source>
</evidence>
<evidence type="ECO:0000313" key="3">
    <source>
        <dbReference type="Proteomes" id="UP000294832"/>
    </source>
</evidence>
<dbReference type="InterPro" id="IPR023614">
    <property type="entry name" value="Porin_dom_sf"/>
</dbReference>